<dbReference type="InterPro" id="IPR004175">
    <property type="entry name" value="RNA_CPDase"/>
</dbReference>
<name>A0ABR5ZR21_9PROT</name>
<dbReference type="Pfam" id="PF13563">
    <property type="entry name" value="2_5_RNA_ligase2"/>
    <property type="match status" value="1"/>
</dbReference>
<sequence length="200" mass="22462">MKLSLFLTLPPTLQAELGLLRGSLDDVHWTPAERSLIPLQHLGRITSRPEMEELDMALSRLHWEPFCLALHQVGHQMGETEDRLTVGVTPQQPLVALQKRLASALRRAGFPPPRRPAVPELTIGRLPPASPTDLIPWIQRHNLFHSSSMTVDHVSLMEVIPAGNEKQYRLLETYPARPDLTIPDGMSFYDDDEEEEDGGA</sequence>
<dbReference type="EMBL" id="PDLY01000001">
    <property type="protein sequence ID" value="MBA5726782.1"/>
    <property type="molecule type" value="Genomic_DNA"/>
</dbReference>
<keyword evidence="3" id="KW-1185">Reference proteome</keyword>
<dbReference type="InterPro" id="IPR009097">
    <property type="entry name" value="Cyclic_Pdiesterase"/>
</dbReference>
<gene>
    <name evidence="2" type="ORF">CPA56_02065</name>
</gene>
<dbReference type="SUPFAM" id="SSF55144">
    <property type="entry name" value="LigT-like"/>
    <property type="match status" value="1"/>
</dbReference>
<reference evidence="2 3" key="1">
    <citation type="submission" date="2017-10" db="EMBL/GenBank/DDBJ databases">
        <authorList>
            <person name="Jakob F."/>
        </authorList>
    </citation>
    <scope>NUCLEOTIDE SEQUENCE [LARGE SCALE GENOMIC DNA]</scope>
    <source>
        <strain evidence="2 3">TMW 2.1889</strain>
    </source>
</reference>
<keyword evidence="1" id="KW-0378">Hydrolase</keyword>
<evidence type="ECO:0000313" key="3">
    <source>
        <dbReference type="Proteomes" id="UP000765338"/>
    </source>
</evidence>
<dbReference type="Gene3D" id="3.90.1140.10">
    <property type="entry name" value="Cyclic phosphodiesterase"/>
    <property type="match status" value="1"/>
</dbReference>
<evidence type="ECO:0000256" key="1">
    <source>
        <dbReference type="ARBA" id="ARBA00022801"/>
    </source>
</evidence>
<comment type="caution">
    <text evidence="2">The sequence shown here is derived from an EMBL/GenBank/DDBJ whole genome shotgun (WGS) entry which is preliminary data.</text>
</comment>
<protein>
    <submittedName>
        <fullName evidence="2">RNA 2',3'-cyclic phosphodiesterase</fullName>
    </submittedName>
</protein>
<evidence type="ECO:0000313" key="2">
    <source>
        <dbReference type="EMBL" id="MBA5726782.1"/>
    </source>
</evidence>
<accession>A0ABR5ZR21</accession>
<proteinExistence type="predicted"/>
<dbReference type="Proteomes" id="UP000765338">
    <property type="component" value="Unassembled WGS sequence"/>
</dbReference>
<dbReference type="RefSeq" id="WP_182040369.1">
    <property type="nucleotide sequence ID" value="NZ_PDLY01000001.1"/>
</dbReference>
<dbReference type="NCBIfam" id="TIGR02258">
    <property type="entry name" value="2_5_ligase"/>
    <property type="match status" value="1"/>
</dbReference>
<organism evidence="2 3">
    <name type="scientific">Bombella mellum</name>
    <dbReference type="NCBI Taxonomy" id="2039288"/>
    <lineage>
        <taxon>Bacteria</taxon>
        <taxon>Pseudomonadati</taxon>
        <taxon>Pseudomonadota</taxon>
        <taxon>Alphaproteobacteria</taxon>
        <taxon>Acetobacterales</taxon>
        <taxon>Acetobacteraceae</taxon>
        <taxon>Bombella</taxon>
    </lineage>
</organism>